<dbReference type="Gene3D" id="3.30.710.10">
    <property type="entry name" value="Potassium Channel Kv1.1, Chain A"/>
    <property type="match status" value="1"/>
</dbReference>
<dbReference type="SUPFAM" id="SSF54695">
    <property type="entry name" value="POZ domain"/>
    <property type="match status" value="1"/>
</dbReference>
<keyword evidence="4" id="KW-1185">Reference proteome</keyword>
<gene>
    <name evidence="3" type="ORF">BDN71DRAFT_1393687</name>
</gene>
<comment type="caution">
    <text evidence="3">The sequence shown here is derived from an EMBL/GenBank/DDBJ whole genome shotgun (WGS) entry which is preliminary data.</text>
</comment>
<accession>A0A9P6D7K2</accession>
<evidence type="ECO:0000313" key="3">
    <source>
        <dbReference type="EMBL" id="KAF9494212.1"/>
    </source>
</evidence>
<dbReference type="InterPro" id="IPR011333">
    <property type="entry name" value="SKP1/BTB/POZ_sf"/>
</dbReference>
<dbReference type="Proteomes" id="UP000807025">
    <property type="component" value="Unassembled WGS sequence"/>
</dbReference>
<sequence length="270" mass="30248">MSFTVAQTLVRSRSFYMDISIFQVENVLFRIPTGYLKQHSAIFNDMFSLKPQPGAGEGEGEGEEGQSDKTPIRLDDVSKDDFERFLEVILTVNTQLEPNQTFGTSRWLSVLKLANLWGFAYLRRTAIAKLSSSSNGALLPVFSPTEHIYYGRLHKVEQWVEQGYAVLVERNEKINEAEATCLGWGAVLKLCHLREEVIGLLKSLGAPAHRRSKEYLVTMLTVNTAVRRTFSAELHDIRAAAAALSVPPPVRGSLSEVRQTAPATFNWDMK</sequence>
<dbReference type="EMBL" id="MU154576">
    <property type="protein sequence ID" value="KAF9494212.1"/>
    <property type="molecule type" value="Genomic_DNA"/>
</dbReference>
<proteinExistence type="predicted"/>
<evidence type="ECO:0000313" key="4">
    <source>
        <dbReference type="Proteomes" id="UP000807025"/>
    </source>
</evidence>
<dbReference type="AlphaFoldDB" id="A0A9P6D7K2"/>
<evidence type="ECO:0000256" key="1">
    <source>
        <dbReference type="SAM" id="MobiDB-lite"/>
    </source>
</evidence>
<feature type="domain" description="BTB" evidence="2">
    <location>
        <begin position="11"/>
        <end position="131"/>
    </location>
</feature>
<dbReference type="InterPro" id="IPR000210">
    <property type="entry name" value="BTB/POZ_dom"/>
</dbReference>
<evidence type="ECO:0000259" key="2">
    <source>
        <dbReference type="Pfam" id="PF00651"/>
    </source>
</evidence>
<reference evidence="3" key="1">
    <citation type="submission" date="2020-11" db="EMBL/GenBank/DDBJ databases">
        <authorList>
            <consortium name="DOE Joint Genome Institute"/>
            <person name="Ahrendt S."/>
            <person name="Riley R."/>
            <person name="Andreopoulos W."/>
            <person name="Labutti K."/>
            <person name="Pangilinan J."/>
            <person name="Ruiz-Duenas F.J."/>
            <person name="Barrasa J.M."/>
            <person name="Sanchez-Garcia M."/>
            <person name="Camarero S."/>
            <person name="Miyauchi S."/>
            <person name="Serrano A."/>
            <person name="Linde D."/>
            <person name="Babiker R."/>
            <person name="Drula E."/>
            <person name="Ayuso-Fernandez I."/>
            <person name="Pacheco R."/>
            <person name="Padilla G."/>
            <person name="Ferreira P."/>
            <person name="Barriuso J."/>
            <person name="Kellner H."/>
            <person name="Castanera R."/>
            <person name="Alfaro M."/>
            <person name="Ramirez L."/>
            <person name="Pisabarro A.G."/>
            <person name="Kuo A."/>
            <person name="Tritt A."/>
            <person name="Lipzen A."/>
            <person name="He G."/>
            <person name="Yan M."/>
            <person name="Ng V."/>
            <person name="Cullen D."/>
            <person name="Martin F."/>
            <person name="Rosso M.-N."/>
            <person name="Henrissat B."/>
            <person name="Hibbett D."/>
            <person name="Martinez A.T."/>
            <person name="Grigoriev I.V."/>
        </authorList>
    </citation>
    <scope>NUCLEOTIDE SEQUENCE</scope>
    <source>
        <strain evidence="3">ATCC 90797</strain>
    </source>
</reference>
<dbReference type="OrthoDB" id="3199068at2759"/>
<feature type="region of interest" description="Disordered" evidence="1">
    <location>
        <begin position="53"/>
        <end position="73"/>
    </location>
</feature>
<protein>
    <recommendedName>
        <fullName evidence="2">BTB domain-containing protein</fullName>
    </recommendedName>
</protein>
<dbReference type="Pfam" id="PF00651">
    <property type="entry name" value="BTB"/>
    <property type="match status" value="1"/>
</dbReference>
<name>A0A9P6D7K2_PLEER</name>
<organism evidence="3 4">
    <name type="scientific">Pleurotus eryngii</name>
    <name type="common">Boletus of the steppes</name>
    <dbReference type="NCBI Taxonomy" id="5323"/>
    <lineage>
        <taxon>Eukaryota</taxon>
        <taxon>Fungi</taxon>
        <taxon>Dikarya</taxon>
        <taxon>Basidiomycota</taxon>
        <taxon>Agaricomycotina</taxon>
        <taxon>Agaricomycetes</taxon>
        <taxon>Agaricomycetidae</taxon>
        <taxon>Agaricales</taxon>
        <taxon>Pleurotineae</taxon>
        <taxon>Pleurotaceae</taxon>
        <taxon>Pleurotus</taxon>
    </lineage>
</organism>